<sequence>MPQPEQQHGNRQLNGYVCVFITFSAAATALTLRLIARRLMKLQLWYDDWLAVIAAICAAVWTGLVLWWLRIGLGLPLSAIGHDDDTILQKSRLILWALELFYGFSLAFAKMAILAFYWRMFKTSVIKLPIQVLAVCAVVWLIIRTFLAIFHCVPVQKFWLPQLDGVCTIDDSNYFFGNVLTHLAIDLAILALPVIEVQKLHLPIAQKLGIIGMFMFGIFVCVASVVVLVYSKQYDAMAGDMQWNIAPIIIWATVEVNLAIVSACLPMLRPIYLLMRRRPLNKVSSSGSRYQANSHPVHSTTHKMVSLTVRPSFDKDSSESTHQLAGAREGSISSSEGYGDDVAHGNHTVITGSAEEGRKSEAVDRERQNERDRVMGGITVTSETSVRVDRAF</sequence>
<evidence type="ECO:0000256" key="5">
    <source>
        <dbReference type="ARBA" id="ARBA00038359"/>
    </source>
</evidence>
<feature type="domain" description="Rhodopsin" evidence="8">
    <location>
        <begin position="32"/>
        <end position="272"/>
    </location>
</feature>
<feature type="transmembrane region" description="Helical" evidence="7">
    <location>
        <begin position="130"/>
        <end position="154"/>
    </location>
</feature>
<feature type="compositionally biased region" description="Basic and acidic residues" evidence="6">
    <location>
        <begin position="355"/>
        <end position="374"/>
    </location>
</feature>
<feature type="transmembrane region" description="Helical" evidence="7">
    <location>
        <begin position="208"/>
        <end position="231"/>
    </location>
</feature>
<dbReference type="GO" id="GO:0016020">
    <property type="term" value="C:membrane"/>
    <property type="evidence" value="ECO:0007669"/>
    <property type="project" value="UniProtKB-SubCell"/>
</dbReference>
<feature type="region of interest" description="Disordered" evidence="6">
    <location>
        <begin position="312"/>
        <end position="392"/>
    </location>
</feature>
<dbReference type="OrthoDB" id="5421689at2759"/>
<organism evidence="9 10">
    <name type="scientific">Lophiostoma macrostomum CBS 122681</name>
    <dbReference type="NCBI Taxonomy" id="1314788"/>
    <lineage>
        <taxon>Eukaryota</taxon>
        <taxon>Fungi</taxon>
        <taxon>Dikarya</taxon>
        <taxon>Ascomycota</taxon>
        <taxon>Pezizomycotina</taxon>
        <taxon>Dothideomycetes</taxon>
        <taxon>Pleosporomycetidae</taxon>
        <taxon>Pleosporales</taxon>
        <taxon>Lophiostomataceae</taxon>
        <taxon>Lophiostoma</taxon>
    </lineage>
</organism>
<keyword evidence="2 7" id="KW-0812">Transmembrane</keyword>
<evidence type="ECO:0000256" key="6">
    <source>
        <dbReference type="SAM" id="MobiDB-lite"/>
    </source>
</evidence>
<dbReference type="PANTHER" id="PTHR33048:SF47">
    <property type="entry name" value="INTEGRAL MEMBRANE PROTEIN-RELATED"/>
    <property type="match status" value="1"/>
</dbReference>
<feature type="transmembrane region" description="Helical" evidence="7">
    <location>
        <begin position="48"/>
        <end position="69"/>
    </location>
</feature>
<keyword evidence="4 7" id="KW-0472">Membrane</keyword>
<keyword evidence="10" id="KW-1185">Reference proteome</keyword>
<dbReference type="Proteomes" id="UP000799324">
    <property type="component" value="Unassembled WGS sequence"/>
</dbReference>
<feature type="transmembrane region" description="Helical" evidence="7">
    <location>
        <begin position="93"/>
        <end position="118"/>
    </location>
</feature>
<feature type="transmembrane region" description="Helical" evidence="7">
    <location>
        <begin position="174"/>
        <end position="196"/>
    </location>
</feature>
<comment type="similarity">
    <text evidence="5">Belongs to the SAT4 family.</text>
</comment>
<evidence type="ECO:0000259" key="8">
    <source>
        <dbReference type="Pfam" id="PF20684"/>
    </source>
</evidence>
<evidence type="ECO:0000256" key="7">
    <source>
        <dbReference type="SAM" id="Phobius"/>
    </source>
</evidence>
<feature type="transmembrane region" description="Helical" evidence="7">
    <location>
        <begin position="243"/>
        <end position="268"/>
    </location>
</feature>
<accession>A0A6A6SRY2</accession>
<evidence type="ECO:0000256" key="1">
    <source>
        <dbReference type="ARBA" id="ARBA00004141"/>
    </source>
</evidence>
<gene>
    <name evidence="9" type="ORF">K491DRAFT_610129</name>
</gene>
<protein>
    <recommendedName>
        <fullName evidence="8">Rhodopsin domain-containing protein</fullName>
    </recommendedName>
</protein>
<dbReference type="InterPro" id="IPR052337">
    <property type="entry name" value="SAT4-like"/>
</dbReference>
<evidence type="ECO:0000313" key="10">
    <source>
        <dbReference type="Proteomes" id="UP000799324"/>
    </source>
</evidence>
<proteinExistence type="inferred from homology"/>
<evidence type="ECO:0000256" key="2">
    <source>
        <dbReference type="ARBA" id="ARBA00022692"/>
    </source>
</evidence>
<keyword evidence="3 7" id="KW-1133">Transmembrane helix</keyword>
<reference evidence="9" key="1">
    <citation type="journal article" date="2020" name="Stud. Mycol.">
        <title>101 Dothideomycetes genomes: a test case for predicting lifestyles and emergence of pathogens.</title>
        <authorList>
            <person name="Haridas S."/>
            <person name="Albert R."/>
            <person name="Binder M."/>
            <person name="Bloem J."/>
            <person name="Labutti K."/>
            <person name="Salamov A."/>
            <person name="Andreopoulos B."/>
            <person name="Baker S."/>
            <person name="Barry K."/>
            <person name="Bills G."/>
            <person name="Bluhm B."/>
            <person name="Cannon C."/>
            <person name="Castanera R."/>
            <person name="Culley D."/>
            <person name="Daum C."/>
            <person name="Ezra D."/>
            <person name="Gonzalez J."/>
            <person name="Henrissat B."/>
            <person name="Kuo A."/>
            <person name="Liang C."/>
            <person name="Lipzen A."/>
            <person name="Lutzoni F."/>
            <person name="Magnuson J."/>
            <person name="Mondo S."/>
            <person name="Nolan M."/>
            <person name="Ohm R."/>
            <person name="Pangilinan J."/>
            <person name="Park H.-J."/>
            <person name="Ramirez L."/>
            <person name="Alfaro M."/>
            <person name="Sun H."/>
            <person name="Tritt A."/>
            <person name="Yoshinaga Y."/>
            <person name="Zwiers L.-H."/>
            <person name="Turgeon B."/>
            <person name="Goodwin S."/>
            <person name="Spatafora J."/>
            <person name="Crous P."/>
            <person name="Grigoriev I."/>
        </authorList>
    </citation>
    <scope>NUCLEOTIDE SEQUENCE</scope>
    <source>
        <strain evidence="9">CBS 122681</strain>
    </source>
</reference>
<dbReference type="EMBL" id="MU004479">
    <property type="protein sequence ID" value="KAF2649777.1"/>
    <property type="molecule type" value="Genomic_DNA"/>
</dbReference>
<dbReference type="Pfam" id="PF20684">
    <property type="entry name" value="Fung_rhodopsin"/>
    <property type="match status" value="1"/>
</dbReference>
<evidence type="ECO:0000313" key="9">
    <source>
        <dbReference type="EMBL" id="KAF2649777.1"/>
    </source>
</evidence>
<feature type="transmembrane region" description="Helical" evidence="7">
    <location>
        <begin position="13"/>
        <end position="36"/>
    </location>
</feature>
<evidence type="ECO:0000256" key="3">
    <source>
        <dbReference type="ARBA" id="ARBA00022989"/>
    </source>
</evidence>
<dbReference type="AlphaFoldDB" id="A0A6A6SRY2"/>
<evidence type="ECO:0000256" key="4">
    <source>
        <dbReference type="ARBA" id="ARBA00023136"/>
    </source>
</evidence>
<comment type="subcellular location">
    <subcellularLocation>
        <location evidence="1">Membrane</location>
        <topology evidence="1">Multi-pass membrane protein</topology>
    </subcellularLocation>
</comment>
<dbReference type="InterPro" id="IPR049326">
    <property type="entry name" value="Rhodopsin_dom_fungi"/>
</dbReference>
<dbReference type="PANTHER" id="PTHR33048">
    <property type="entry name" value="PTH11-LIKE INTEGRAL MEMBRANE PROTEIN (AFU_ORTHOLOGUE AFUA_5G11245)"/>
    <property type="match status" value="1"/>
</dbReference>
<name>A0A6A6SRY2_9PLEO</name>